<dbReference type="VEuPathDB" id="GiardiaDB:QR46_3174"/>
<gene>
    <name evidence="1" type="ORF">QR46_3174</name>
</gene>
<reference evidence="1 2" key="1">
    <citation type="journal article" date="2015" name="Mol. Biochem. Parasitol.">
        <title>Identification of polymorphic genes for use in assemblage B genotyping assays through comparative genomics of multiple assemblage B Giardia duodenalis isolates.</title>
        <authorList>
            <person name="Wielinga C."/>
            <person name="Thompson R.C."/>
            <person name="Monis P."/>
            <person name="Ryan U."/>
        </authorList>
    </citation>
    <scope>NUCLEOTIDE SEQUENCE [LARGE SCALE GENOMIC DNA]</scope>
    <source>
        <strain evidence="1 2">BAH15c1</strain>
    </source>
</reference>
<dbReference type="AlphaFoldDB" id="A0A132NS06"/>
<dbReference type="EMBL" id="JXTI01000096">
    <property type="protein sequence ID" value="KWX12861.1"/>
    <property type="molecule type" value="Genomic_DNA"/>
</dbReference>
<evidence type="ECO:0000313" key="1">
    <source>
        <dbReference type="EMBL" id="KWX12861.1"/>
    </source>
</evidence>
<accession>A0A132NS06</accession>
<evidence type="ECO:0000313" key="2">
    <source>
        <dbReference type="Proteomes" id="UP000070089"/>
    </source>
</evidence>
<proteinExistence type="predicted"/>
<sequence length="45" mass="4725">MQSSPSGVSKCILSSTALDGGCYLFLVERYISSGADTVSSIYFLA</sequence>
<dbReference type="GO" id="GO:0004386">
    <property type="term" value="F:helicase activity"/>
    <property type="evidence" value="ECO:0007669"/>
    <property type="project" value="UniProtKB-KW"/>
</dbReference>
<keyword evidence="1" id="KW-0547">Nucleotide-binding</keyword>
<comment type="caution">
    <text evidence="1">The sequence shown here is derived from an EMBL/GenBank/DDBJ whole genome shotgun (WGS) entry which is preliminary data.</text>
</comment>
<keyword evidence="1" id="KW-0347">Helicase</keyword>
<dbReference type="Proteomes" id="UP000070089">
    <property type="component" value="Unassembled WGS sequence"/>
</dbReference>
<keyword evidence="1" id="KW-0067">ATP-binding</keyword>
<protein>
    <submittedName>
        <fullName evidence="1">Superfamily II DNA and RNA helicase</fullName>
    </submittedName>
</protein>
<keyword evidence="1" id="KW-0378">Hydrolase</keyword>
<organism evidence="1 2">
    <name type="scientific">Giardia duodenalis assemblage B</name>
    <dbReference type="NCBI Taxonomy" id="1394984"/>
    <lineage>
        <taxon>Eukaryota</taxon>
        <taxon>Metamonada</taxon>
        <taxon>Diplomonadida</taxon>
        <taxon>Hexamitidae</taxon>
        <taxon>Giardiinae</taxon>
        <taxon>Giardia</taxon>
    </lineage>
</organism>
<name>A0A132NS06_GIAIN</name>